<dbReference type="KEGG" id="bmei:Spa11_26870"/>
<dbReference type="GO" id="GO:0015562">
    <property type="term" value="F:efflux transmembrane transporter activity"/>
    <property type="evidence" value="ECO:0007669"/>
    <property type="project" value="TreeGrafter"/>
</dbReference>
<dbReference type="PANTHER" id="PTHR30469:SF20">
    <property type="entry name" value="EFFLUX RND TRANSPORTER PERIPLASMIC ADAPTOR SUBUNIT"/>
    <property type="match status" value="1"/>
</dbReference>
<evidence type="ECO:0000259" key="4">
    <source>
        <dbReference type="Pfam" id="PF25967"/>
    </source>
</evidence>
<evidence type="ECO:0000256" key="1">
    <source>
        <dbReference type="ARBA" id="ARBA00009477"/>
    </source>
</evidence>
<reference evidence="6 7" key="1">
    <citation type="submission" date="2019-02" db="EMBL/GenBank/DDBJ databases">
        <title>Deep-cultivation of Planctomycetes and their phenomic and genomic characterization uncovers novel biology.</title>
        <authorList>
            <person name="Wiegand S."/>
            <person name="Jogler M."/>
            <person name="Boedeker C."/>
            <person name="Pinto D."/>
            <person name="Vollmers J."/>
            <person name="Rivas-Marin E."/>
            <person name="Kohn T."/>
            <person name="Peeters S.H."/>
            <person name="Heuer A."/>
            <person name="Rast P."/>
            <person name="Oberbeckmann S."/>
            <person name="Bunk B."/>
            <person name="Jeske O."/>
            <person name="Meyerdierks A."/>
            <person name="Storesund J.E."/>
            <person name="Kallscheuer N."/>
            <person name="Luecker S."/>
            <person name="Lage O.M."/>
            <person name="Pohl T."/>
            <person name="Merkel B.J."/>
            <person name="Hornburger P."/>
            <person name="Mueller R.-W."/>
            <person name="Bruemmer F."/>
            <person name="Labrenz M."/>
            <person name="Spormann A.M."/>
            <person name="Op den Camp H."/>
            <person name="Overmann J."/>
            <person name="Amann R."/>
            <person name="Jetten M.S.M."/>
            <person name="Mascher T."/>
            <person name="Medema M.H."/>
            <person name="Devos D.P."/>
            <person name="Kaster A.-K."/>
            <person name="Ovreas L."/>
            <person name="Rohde M."/>
            <person name="Galperin M.Y."/>
            <person name="Jogler C."/>
        </authorList>
    </citation>
    <scope>NUCLEOTIDE SEQUENCE [LARGE SCALE GENOMIC DNA]</scope>
    <source>
        <strain evidence="6 7">Spa11</strain>
    </source>
</reference>
<dbReference type="Pfam" id="PF25967">
    <property type="entry name" value="RND-MFP_C"/>
    <property type="match status" value="1"/>
</dbReference>
<dbReference type="SUPFAM" id="SSF111369">
    <property type="entry name" value="HlyD-like secretion proteins"/>
    <property type="match status" value="3"/>
</dbReference>
<dbReference type="PROSITE" id="PS51257">
    <property type="entry name" value="PROKAR_LIPOPROTEIN"/>
    <property type="match status" value="1"/>
</dbReference>
<dbReference type="Gene3D" id="2.40.50.100">
    <property type="match status" value="2"/>
</dbReference>
<dbReference type="RefSeq" id="WP_145112923.1">
    <property type="nucleotide sequence ID" value="NZ_CP036349.1"/>
</dbReference>
<evidence type="ECO:0000313" key="6">
    <source>
        <dbReference type="EMBL" id="QDV74483.1"/>
    </source>
</evidence>
<dbReference type="InterPro" id="IPR058627">
    <property type="entry name" value="MdtA-like_C"/>
</dbReference>
<dbReference type="Gene3D" id="1.10.287.470">
    <property type="entry name" value="Helix hairpin bin"/>
    <property type="match status" value="1"/>
</dbReference>
<name>A0A518K9M8_9BACT</name>
<protein>
    <submittedName>
        <fullName evidence="6">Toluene efflux pump periplasmic linker protein TtgA</fullName>
    </submittedName>
</protein>
<feature type="domain" description="CusB-like beta-barrel" evidence="3">
    <location>
        <begin position="264"/>
        <end position="337"/>
    </location>
</feature>
<evidence type="ECO:0000259" key="5">
    <source>
        <dbReference type="Pfam" id="PF25973"/>
    </source>
</evidence>
<dbReference type="NCBIfam" id="TIGR01730">
    <property type="entry name" value="RND_mfp"/>
    <property type="match status" value="1"/>
</dbReference>
<keyword evidence="7" id="KW-1185">Reference proteome</keyword>
<evidence type="ECO:0000256" key="2">
    <source>
        <dbReference type="SAM" id="Coils"/>
    </source>
</evidence>
<feature type="domain" description="CzcB-like barrel-sandwich hybrid" evidence="5">
    <location>
        <begin position="66"/>
        <end position="254"/>
    </location>
</feature>
<dbReference type="InterPro" id="IPR058792">
    <property type="entry name" value="Beta-barrel_RND_2"/>
</dbReference>
<dbReference type="Proteomes" id="UP000316426">
    <property type="component" value="Chromosome"/>
</dbReference>
<evidence type="ECO:0000259" key="3">
    <source>
        <dbReference type="Pfam" id="PF25954"/>
    </source>
</evidence>
<dbReference type="Gene3D" id="2.40.420.20">
    <property type="match status" value="1"/>
</dbReference>
<dbReference type="AlphaFoldDB" id="A0A518K9M8"/>
<feature type="domain" description="Multidrug resistance protein MdtA-like C-terminal permuted SH3" evidence="4">
    <location>
        <begin position="347"/>
        <end position="402"/>
    </location>
</feature>
<gene>
    <name evidence="6" type="primary">ttgA_1</name>
    <name evidence="6" type="ORF">Spa11_26870</name>
</gene>
<dbReference type="Pfam" id="PF25954">
    <property type="entry name" value="Beta-barrel_RND_2"/>
    <property type="match status" value="1"/>
</dbReference>
<sequence length="428" mass="46651">MRHAPTRPTPGGLLTLAAVSLIAGCEQPEPVRVDRPRPVKTVTVSAWEDAHTRVFPGRVEASRRVELAFQVAGVITELPVKEGQEVSAGDMIAQLRTDEFQARLEALMGRLDRARAELQSALAGERPEERLRREADLRSARARLANAQTEYERYARLLPGRAISRAQYDQAETAVQVADEAYQASLQILEKAGMAREEEVLARRADLRGLEGQVVEAQLQLDDCTLRAPFDGVIAQRFVEQGENVQAKQRVVRFQDVDEIEIILDVPESIMAADIRTAEIVSMVARFTGAPGIEFPVTIREVAQSADPVTQTFQVRVVMQAPEGVRVLPGMTATVTASFRRAAVLGNRILAPVTAVSKDASGRQVAWVLDDEGKVAPRQVKLGEVTGGQVEVLEGLEPGQRIASAGTSFLREGMKVRDLGDALGVTAQ</sequence>
<feature type="coiled-coil region" evidence="2">
    <location>
        <begin position="97"/>
        <end position="157"/>
    </location>
</feature>
<keyword evidence="2" id="KW-0175">Coiled coil</keyword>
<dbReference type="EMBL" id="CP036349">
    <property type="protein sequence ID" value="QDV74483.1"/>
    <property type="molecule type" value="Genomic_DNA"/>
</dbReference>
<dbReference type="InterPro" id="IPR058647">
    <property type="entry name" value="BSH_CzcB-like"/>
</dbReference>
<dbReference type="PANTHER" id="PTHR30469">
    <property type="entry name" value="MULTIDRUG RESISTANCE PROTEIN MDTA"/>
    <property type="match status" value="1"/>
</dbReference>
<accession>A0A518K9M8</accession>
<dbReference type="Pfam" id="PF25973">
    <property type="entry name" value="BSH_CzcB"/>
    <property type="match status" value="1"/>
</dbReference>
<evidence type="ECO:0000313" key="7">
    <source>
        <dbReference type="Proteomes" id="UP000316426"/>
    </source>
</evidence>
<dbReference type="GO" id="GO:1990281">
    <property type="term" value="C:efflux pump complex"/>
    <property type="evidence" value="ECO:0007669"/>
    <property type="project" value="TreeGrafter"/>
</dbReference>
<proteinExistence type="inferred from homology"/>
<organism evidence="6 7">
    <name type="scientific">Botrimarina mediterranea</name>
    <dbReference type="NCBI Taxonomy" id="2528022"/>
    <lineage>
        <taxon>Bacteria</taxon>
        <taxon>Pseudomonadati</taxon>
        <taxon>Planctomycetota</taxon>
        <taxon>Planctomycetia</taxon>
        <taxon>Pirellulales</taxon>
        <taxon>Lacipirellulaceae</taxon>
        <taxon>Botrimarina</taxon>
    </lineage>
</organism>
<dbReference type="Gene3D" id="2.40.30.170">
    <property type="match status" value="1"/>
</dbReference>
<dbReference type="InterPro" id="IPR006143">
    <property type="entry name" value="RND_pump_MFP"/>
</dbReference>
<comment type="similarity">
    <text evidence="1">Belongs to the membrane fusion protein (MFP) (TC 8.A.1) family.</text>
</comment>